<evidence type="ECO:0000313" key="11">
    <source>
        <dbReference type="Proteomes" id="UP000183995"/>
    </source>
</evidence>
<evidence type="ECO:0000256" key="6">
    <source>
        <dbReference type="ARBA" id="ARBA00022989"/>
    </source>
</evidence>
<keyword evidence="4" id="KW-1003">Cell membrane</keyword>
<feature type="transmembrane region" description="Helical" evidence="8">
    <location>
        <begin position="227"/>
        <end position="246"/>
    </location>
</feature>
<accession>A0A1M5YJN5</accession>
<feature type="transmembrane region" description="Helical" evidence="8">
    <location>
        <begin position="168"/>
        <end position="187"/>
    </location>
</feature>
<keyword evidence="7 8" id="KW-0472">Membrane</keyword>
<proteinExistence type="inferred from homology"/>
<dbReference type="AlphaFoldDB" id="A0A1M5YJN5"/>
<evidence type="ECO:0000256" key="4">
    <source>
        <dbReference type="ARBA" id="ARBA00022475"/>
    </source>
</evidence>
<evidence type="ECO:0000256" key="3">
    <source>
        <dbReference type="ARBA" id="ARBA00022448"/>
    </source>
</evidence>
<feature type="transmembrane region" description="Helical" evidence="8">
    <location>
        <begin position="267"/>
        <end position="292"/>
    </location>
</feature>
<feature type="transmembrane region" description="Helical" evidence="8">
    <location>
        <begin position="304"/>
        <end position="325"/>
    </location>
</feature>
<feature type="transmembrane region" description="Helical" evidence="8">
    <location>
        <begin position="79"/>
        <end position="98"/>
    </location>
</feature>
<dbReference type="PANTHER" id="PTHR42718:SF9">
    <property type="entry name" value="MAJOR FACILITATOR SUPERFAMILY MULTIDRUG TRANSPORTER MFSC"/>
    <property type="match status" value="1"/>
</dbReference>
<comment type="subcellular location">
    <subcellularLocation>
        <location evidence="1">Cell membrane</location>
        <topology evidence="1">Multi-pass membrane protein</topology>
    </subcellularLocation>
</comment>
<dbReference type="PANTHER" id="PTHR42718">
    <property type="entry name" value="MAJOR FACILITATOR SUPERFAMILY MULTIDRUG TRANSPORTER MFSC"/>
    <property type="match status" value="1"/>
</dbReference>
<gene>
    <name evidence="10" type="ORF">SAMN02745823_02556</name>
</gene>
<feature type="domain" description="Major facilitator superfamily (MFS) profile" evidence="9">
    <location>
        <begin position="13"/>
        <end position="467"/>
    </location>
</feature>
<dbReference type="RefSeq" id="WP_073079622.1">
    <property type="nucleotide sequence ID" value="NZ_FQXV01000009.1"/>
</dbReference>
<keyword evidence="6 8" id="KW-1133">Transmembrane helix</keyword>
<dbReference type="SUPFAM" id="SSF103473">
    <property type="entry name" value="MFS general substrate transporter"/>
    <property type="match status" value="1"/>
</dbReference>
<dbReference type="Gene3D" id="1.20.1250.20">
    <property type="entry name" value="MFS general substrate transporter like domains"/>
    <property type="match status" value="1"/>
</dbReference>
<protein>
    <submittedName>
        <fullName evidence="10">Drug resistance transporter, EmrB/QacA subfamily</fullName>
    </submittedName>
</protein>
<evidence type="ECO:0000256" key="5">
    <source>
        <dbReference type="ARBA" id="ARBA00022692"/>
    </source>
</evidence>
<evidence type="ECO:0000256" key="8">
    <source>
        <dbReference type="SAM" id="Phobius"/>
    </source>
</evidence>
<feature type="transmembrane region" description="Helical" evidence="8">
    <location>
        <begin position="104"/>
        <end position="125"/>
    </location>
</feature>
<dbReference type="Pfam" id="PF07690">
    <property type="entry name" value="MFS_1"/>
    <property type="match status" value="1"/>
</dbReference>
<feature type="transmembrane region" description="Helical" evidence="8">
    <location>
        <begin position="440"/>
        <end position="460"/>
    </location>
</feature>
<comment type="similarity">
    <text evidence="2">Belongs to the major facilitator superfamily. EmrB family.</text>
</comment>
<dbReference type="PRINTS" id="PR01036">
    <property type="entry name" value="TCRTETB"/>
</dbReference>
<dbReference type="OrthoDB" id="102502at2"/>
<feature type="transmembrane region" description="Helical" evidence="8">
    <location>
        <begin position="199"/>
        <end position="221"/>
    </location>
</feature>
<dbReference type="InterPro" id="IPR020846">
    <property type="entry name" value="MFS_dom"/>
</dbReference>
<keyword evidence="3" id="KW-0813">Transport</keyword>
<dbReference type="InterPro" id="IPR004638">
    <property type="entry name" value="EmrB-like"/>
</dbReference>
<keyword evidence="11" id="KW-1185">Reference proteome</keyword>
<keyword evidence="5 8" id="KW-0812">Transmembrane</keyword>
<dbReference type="GO" id="GO:0022857">
    <property type="term" value="F:transmembrane transporter activity"/>
    <property type="evidence" value="ECO:0007669"/>
    <property type="project" value="InterPro"/>
</dbReference>
<dbReference type="InterPro" id="IPR011701">
    <property type="entry name" value="MFS"/>
</dbReference>
<dbReference type="STRING" id="1123282.SAMN02745823_02556"/>
<evidence type="ECO:0000256" key="7">
    <source>
        <dbReference type="ARBA" id="ARBA00023136"/>
    </source>
</evidence>
<sequence>MNTEITNARKWTIIVITSLSAFMATLDGSIVNIGLPMMSSELHVSIESIQWVVTAYLLTISLMLLIWGKLSDVYGKKYIFASGFLIFSLGSALCSFSHSLPFIVVSRIIQALGAAAMMSLSQAIVTGTFPPTERGRALGVLATMVALGSLVGPSLGGILVSAFGWPSIFLINIPIGVAGFILAIVIIPEIFEKQKSQRFDVAGTGLFCFSMLLLFLGLLFAQEGAFPVIWLIPIVLVSLAGLWLFIRVERKKENPLLNIGLFRLREFSFGLVAAYLTYIALNSTMLFIPFYLQDLLKFDPLKAGLIVSAYPIAMAIVAPVSGWLSDRITYRPLTVVGLAVTTAALVLLATINETTSIVKIILLMVMLGGGFAVFQSPNNSSVMGCVPRAQLGIAGGANALFRNLGMVSGTTFSVLIFSFVSKLNINNLTGGFNAQSFVRGLSVIFIFCAVCTFAAMLVSLTRAVRTRGAGERNT</sequence>
<dbReference type="Proteomes" id="UP000183995">
    <property type="component" value="Unassembled WGS sequence"/>
</dbReference>
<reference evidence="10 11" key="1">
    <citation type="submission" date="2016-11" db="EMBL/GenBank/DDBJ databases">
        <authorList>
            <person name="Jaros S."/>
            <person name="Januszkiewicz K."/>
            <person name="Wedrychowicz H."/>
        </authorList>
    </citation>
    <scope>NUCLEOTIDE SEQUENCE [LARGE SCALE GENOMIC DNA]</scope>
    <source>
        <strain evidence="10 11">DSM 10068</strain>
    </source>
</reference>
<dbReference type="GO" id="GO:0005886">
    <property type="term" value="C:plasma membrane"/>
    <property type="evidence" value="ECO:0007669"/>
    <property type="project" value="UniProtKB-SubCell"/>
</dbReference>
<evidence type="ECO:0000313" key="10">
    <source>
        <dbReference type="EMBL" id="SHI12225.1"/>
    </source>
</evidence>
<feature type="transmembrane region" description="Helical" evidence="8">
    <location>
        <begin position="332"/>
        <end position="351"/>
    </location>
</feature>
<feature type="transmembrane region" description="Helical" evidence="8">
    <location>
        <begin position="137"/>
        <end position="162"/>
    </location>
</feature>
<dbReference type="NCBIfam" id="TIGR00711">
    <property type="entry name" value="efflux_EmrB"/>
    <property type="match status" value="1"/>
</dbReference>
<feature type="transmembrane region" description="Helical" evidence="8">
    <location>
        <begin position="400"/>
        <end position="420"/>
    </location>
</feature>
<dbReference type="EMBL" id="FQXV01000009">
    <property type="protein sequence ID" value="SHI12225.1"/>
    <property type="molecule type" value="Genomic_DNA"/>
</dbReference>
<feature type="transmembrane region" description="Helical" evidence="8">
    <location>
        <begin position="49"/>
        <end position="67"/>
    </location>
</feature>
<feature type="transmembrane region" description="Helical" evidence="8">
    <location>
        <begin position="357"/>
        <end position="374"/>
    </location>
</feature>
<evidence type="ECO:0000256" key="1">
    <source>
        <dbReference type="ARBA" id="ARBA00004651"/>
    </source>
</evidence>
<name>A0A1M5YJN5_9FIRM</name>
<dbReference type="CDD" id="cd17321">
    <property type="entry name" value="MFS_MMR_MDR_like"/>
    <property type="match status" value="1"/>
</dbReference>
<evidence type="ECO:0000256" key="2">
    <source>
        <dbReference type="ARBA" id="ARBA00008537"/>
    </source>
</evidence>
<organism evidence="10 11">
    <name type="scientific">Sporobacter termitidis DSM 10068</name>
    <dbReference type="NCBI Taxonomy" id="1123282"/>
    <lineage>
        <taxon>Bacteria</taxon>
        <taxon>Bacillati</taxon>
        <taxon>Bacillota</taxon>
        <taxon>Clostridia</taxon>
        <taxon>Eubacteriales</taxon>
        <taxon>Oscillospiraceae</taxon>
        <taxon>Sporobacter</taxon>
    </lineage>
</organism>
<feature type="transmembrane region" description="Helical" evidence="8">
    <location>
        <begin position="12"/>
        <end position="37"/>
    </location>
</feature>
<evidence type="ECO:0000259" key="9">
    <source>
        <dbReference type="PROSITE" id="PS50850"/>
    </source>
</evidence>
<dbReference type="InterPro" id="IPR036259">
    <property type="entry name" value="MFS_trans_sf"/>
</dbReference>
<dbReference type="Gene3D" id="1.20.1720.10">
    <property type="entry name" value="Multidrug resistance protein D"/>
    <property type="match status" value="1"/>
</dbReference>
<dbReference type="PROSITE" id="PS50850">
    <property type="entry name" value="MFS"/>
    <property type="match status" value="1"/>
</dbReference>